<evidence type="ECO:0000256" key="8">
    <source>
        <dbReference type="ARBA" id="ARBA00022777"/>
    </source>
</evidence>
<reference evidence="17" key="1">
    <citation type="submission" date="2006-10" db="EMBL/GenBank/DDBJ databases">
        <authorList>
            <person name="Amadeo P."/>
            <person name="Zhao Q."/>
            <person name="Wortman J."/>
            <person name="Fraser-Liggett C."/>
            <person name="Carlton J."/>
        </authorList>
    </citation>
    <scope>NUCLEOTIDE SEQUENCE</scope>
    <source>
        <strain evidence="17">G3</strain>
    </source>
</reference>
<keyword evidence="9" id="KW-0067">ATP-binding</keyword>
<keyword evidence="11" id="KW-0472">Membrane</keyword>
<dbReference type="KEGG" id="tva:4747694"/>
<keyword evidence="4" id="KW-0808">Transferase</keyword>
<keyword evidence="14" id="KW-0675">Receptor</keyword>
<proteinExistence type="predicted"/>
<dbReference type="EMBL" id="DS114146">
    <property type="protein sequence ID" value="EAX90016.1"/>
    <property type="molecule type" value="Genomic_DNA"/>
</dbReference>
<keyword evidence="6" id="KW-0732">Signal</keyword>
<organism evidence="17 18">
    <name type="scientific">Trichomonas vaginalis (strain ATCC PRA-98 / G3)</name>
    <dbReference type="NCBI Taxonomy" id="412133"/>
    <lineage>
        <taxon>Eukaryota</taxon>
        <taxon>Metamonada</taxon>
        <taxon>Parabasalia</taxon>
        <taxon>Trichomonadida</taxon>
        <taxon>Trichomonadidae</taxon>
        <taxon>Trichomonas</taxon>
    </lineage>
</organism>
<accession>A2FYL2</accession>
<keyword evidence="15" id="KW-0325">Glycoprotein</keyword>
<evidence type="ECO:0000313" key="17">
    <source>
        <dbReference type="EMBL" id="EAX90016.1"/>
    </source>
</evidence>
<keyword evidence="12" id="KW-0829">Tyrosine-protein kinase</keyword>
<evidence type="ECO:0000256" key="10">
    <source>
        <dbReference type="ARBA" id="ARBA00022989"/>
    </source>
</evidence>
<name>A2FYL2_TRIV3</name>
<evidence type="ECO:0000256" key="11">
    <source>
        <dbReference type="ARBA" id="ARBA00023136"/>
    </source>
</evidence>
<dbReference type="InterPro" id="IPR055163">
    <property type="entry name" value="ALK/LTK-like_GRD"/>
</dbReference>
<keyword evidence="18" id="KW-1185">Reference proteome</keyword>
<evidence type="ECO:0000256" key="5">
    <source>
        <dbReference type="ARBA" id="ARBA00022692"/>
    </source>
</evidence>
<dbReference type="VEuPathDB" id="TrichDB:TVAGG3_0362880"/>
<sequence>MVPGGYGGGGSSGGHPYGSASGGGQTSVMFLNNSLYNRVIVSGGGGGADDINSYDSRGGSGGGIVTQGWWTEKIYVDDYVANSTFGFTFGTGEAASPQKSRNPNGVQKFCNLGDKFGGGGGWYGGFSSNYINGGCGGGSSWALTEDSIVYDGLIESRDEFYNNAVSQKYSFDKNSGFLFYNVVHVPGIWQGNGKLVITILPCINCNTHLILYRMQLGFLLFLTFAFS</sequence>
<dbReference type="AlphaFoldDB" id="A2FYL2"/>
<keyword evidence="8" id="KW-0418">Kinase</keyword>
<dbReference type="EC" id="2.7.10.1" evidence="2"/>
<evidence type="ECO:0000256" key="12">
    <source>
        <dbReference type="ARBA" id="ARBA00023137"/>
    </source>
</evidence>
<evidence type="ECO:0000256" key="13">
    <source>
        <dbReference type="ARBA" id="ARBA00023157"/>
    </source>
</evidence>
<keyword evidence="10" id="KW-1133">Transmembrane helix</keyword>
<reference evidence="17" key="2">
    <citation type="journal article" date="2007" name="Science">
        <title>Draft genome sequence of the sexually transmitted pathogen Trichomonas vaginalis.</title>
        <authorList>
            <person name="Carlton J.M."/>
            <person name="Hirt R.P."/>
            <person name="Silva J.C."/>
            <person name="Delcher A.L."/>
            <person name="Schatz M."/>
            <person name="Zhao Q."/>
            <person name="Wortman J.R."/>
            <person name="Bidwell S.L."/>
            <person name="Alsmark U.C.M."/>
            <person name="Besteiro S."/>
            <person name="Sicheritz-Ponten T."/>
            <person name="Noel C.J."/>
            <person name="Dacks J.B."/>
            <person name="Foster P.G."/>
            <person name="Simillion C."/>
            <person name="Van de Peer Y."/>
            <person name="Miranda-Saavedra D."/>
            <person name="Barton G.J."/>
            <person name="Westrop G.D."/>
            <person name="Mueller S."/>
            <person name="Dessi D."/>
            <person name="Fiori P.L."/>
            <person name="Ren Q."/>
            <person name="Paulsen I."/>
            <person name="Zhang H."/>
            <person name="Bastida-Corcuera F.D."/>
            <person name="Simoes-Barbosa A."/>
            <person name="Brown M.T."/>
            <person name="Hayes R.D."/>
            <person name="Mukherjee M."/>
            <person name="Okumura C.Y."/>
            <person name="Schneider R."/>
            <person name="Smith A.J."/>
            <person name="Vanacova S."/>
            <person name="Villalvazo M."/>
            <person name="Haas B.J."/>
            <person name="Pertea M."/>
            <person name="Feldblyum T.V."/>
            <person name="Utterback T.R."/>
            <person name="Shu C.L."/>
            <person name="Osoegawa K."/>
            <person name="de Jong P.J."/>
            <person name="Hrdy I."/>
            <person name="Horvathova L."/>
            <person name="Zubacova Z."/>
            <person name="Dolezal P."/>
            <person name="Malik S.B."/>
            <person name="Logsdon J.M. Jr."/>
            <person name="Henze K."/>
            <person name="Gupta A."/>
            <person name="Wang C.C."/>
            <person name="Dunne R.L."/>
            <person name="Upcroft J.A."/>
            <person name="Upcroft P."/>
            <person name="White O."/>
            <person name="Salzberg S.L."/>
            <person name="Tang P."/>
            <person name="Chiu C.-H."/>
            <person name="Lee Y.-S."/>
            <person name="Embley T.M."/>
            <person name="Coombs G.H."/>
            <person name="Mottram J.C."/>
            <person name="Tachezy J."/>
            <person name="Fraser-Liggett C.M."/>
            <person name="Johnson P.J."/>
        </authorList>
    </citation>
    <scope>NUCLEOTIDE SEQUENCE [LARGE SCALE GENOMIC DNA]</scope>
    <source>
        <strain evidence="17">G3</strain>
    </source>
</reference>
<evidence type="ECO:0000313" key="18">
    <source>
        <dbReference type="Proteomes" id="UP000001542"/>
    </source>
</evidence>
<evidence type="ECO:0000256" key="7">
    <source>
        <dbReference type="ARBA" id="ARBA00022741"/>
    </source>
</evidence>
<protein>
    <recommendedName>
        <fullName evidence="2">receptor protein-tyrosine kinase</fullName>
        <ecNumber evidence="2">2.7.10.1</ecNumber>
    </recommendedName>
</protein>
<keyword evidence="7" id="KW-0547">Nucleotide-binding</keyword>
<feature type="domain" description="ALK/LTK-like glycine-rich" evidence="16">
    <location>
        <begin position="1"/>
        <end position="200"/>
    </location>
</feature>
<gene>
    <name evidence="17" type="ORF">TVAG_300340</name>
</gene>
<keyword evidence="13" id="KW-1015">Disulfide bond</keyword>
<evidence type="ECO:0000256" key="14">
    <source>
        <dbReference type="ARBA" id="ARBA00023170"/>
    </source>
</evidence>
<evidence type="ECO:0000256" key="2">
    <source>
        <dbReference type="ARBA" id="ARBA00011902"/>
    </source>
</evidence>
<dbReference type="GO" id="GO:0005524">
    <property type="term" value="F:ATP binding"/>
    <property type="evidence" value="ECO:0007669"/>
    <property type="project" value="UniProtKB-KW"/>
</dbReference>
<evidence type="ECO:0000256" key="4">
    <source>
        <dbReference type="ARBA" id="ARBA00022679"/>
    </source>
</evidence>
<evidence type="ECO:0000256" key="9">
    <source>
        <dbReference type="ARBA" id="ARBA00022840"/>
    </source>
</evidence>
<dbReference type="InParanoid" id="A2FYL2"/>
<evidence type="ECO:0000259" key="16">
    <source>
        <dbReference type="Pfam" id="PF12810"/>
    </source>
</evidence>
<dbReference type="RefSeq" id="XP_001302946.1">
    <property type="nucleotide sequence ID" value="XM_001302945.1"/>
</dbReference>
<keyword evidence="3" id="KW-1003">Cell membrane</keyword>
<evidence type="ECO:0000256" key="6">
    <source>
        <dbReference type="ARBA" id="ARBA00022729"/>
    </source>
</evidence>
<dbReference type="Pfam" id="PF12810">
    <property type="entry name" value="ALK_LTK_GRD"/>
    <property type="match status" value="1"/>
</dbReference>
<evidence type="ECO:0000256" key="3">
    <source>
        <dbReference type="ARBA" id="ARBA00022475"/>
    </source>
</evidence>
<dbReference type="GO" id="GO:0004714">
    <property type="term" value="F:transmembrane receptor protein tyrosine kinase activity"/>
    <property type="evidence" value="ECO:0007669"/>
    <property type="project" value="UniProtKB-EC"/>
</dbReference>
<evidence type="ECO:0000256" key="1">
    <source>
        <dbReference type="ARBA" id="ARBA00004251"/>
    </source>
</evidence>
<dbReference type="Proteomes" id="UP000001542">
    <property type="component" value="Unassembled WGS sequence"/>
</dbReference>
<evidence type="ECO:0000256" key="15">
    <source>
        <dbReference type="ARBA" id="ARBA00023180"/>
    </source>
</evidence>
<dbReference type="GO" id="GO:0005886">
    <property type="term" value="C:plasma membrane"/>
    <property type="evidence" value="ECO:0007669"/>
    <property type="project" value="UniProtKB-SubCell"/>
</dbReference>
<keyword evidence="5" id="KW-0812">Transmembrane</keyword>
<dbReference type="VEuPathDB" id="TrichDB:TVAG_300340"/>
<comment type="subcellular location">
    <subcellularLocation>
        <location evidence="1">Cell membrane</location>
        <topology evidence="1">Single-pass type I membrane protein</topology>
    </subcellularLocation>
</comment>